<evidence type="ECO:0000313" key="1">
    <source>
        <dbReference type="EMBL" id="QBK91699.1"/>
    </source>
</evidence>
<dbReference type="EMBL" id="MK500565">
    <property type="protein sequence ID" value="QBK91699.1"/>
    <property type="molecule type" value="Genomic_DNA"/>
</dbReference>
<sequence>MEGSNYFKQFNIHDKVAFKPSEHQQWLKANVVGLKALKEHTKKPNVVAAARGNSKISALLAWECTRIVELCTQNPKFAQKYDDCIHDTFVKCVLF</sequence>
<accession>A0A481Z9B7</accession>
<organism evidence="1">
    <name type="scientific">Pithovirus LCPAC304</name>
    <dbReference type="NCBI Taxonomy" id="2506594"/>
    <lineage>
        <taxon>Viruses</taxon>
        <taxon>Pithoviruses</taxon>
    </lineage>
</organism>
<proteinExistence type="predicted"/>
<reference evidence="1" key="1">
    <citation type="journal article" date="2019" name="MBio">
        <title>Virus Genomes from Deep Sea Sediments Expand the Ocean Megavirome and Support Independent Origins of Viral Gigantism.</title>
        <authorList>
            <person name="Backstrom D."/>
            <person name="Yutin N."/>
            <person name="Jorgensen S.L."/>
            <person name="Dharamshi J."/>
            <person name="Homa F."/>
            <person name="Zaremba-Niedwiedzka K."/>
            <person name="Spang A."/>
            <person name="Wolf Y.I."/>
            <person name="Koonin E.V."/>
            <person name="Ettema T.J."/>
        </authorList>
    </citation>
    <scope>NUCLEOTIDE SEQUENCE</scope>
</reference>
<name>A0A481Z9B7_9VIRU</name>
<protein>
    <submittedName>
        <fullName evidence="1">Uncharacterized protein</fullName>
    </submittedName>
</protein>
<gene>
    <name evidence="1" type="ORF">LCPAC304_00250</name>
</gene>